<protein>
    <submittedName>
        <fullName evidence="1">Uncharacterized protein</fullName>
    </submittedName>
</protein>
<accession>A0A8B3CV03</accession>
<dbReference type="Proteomes" id="UP000266669">
    <property type="component" value="Unassembled WGS sequence"/>
</dbReference>
<gene>
    <name evidence="1" type="ORF">DLM78_02460</name>
</gene>
<dbReference type="EMBL" id="QHCS01000001">
    <property type="protein sequence ID" value="RHX87860.1"/>
    <property type="molecule type" value="Genomic_DNA"/>
</dbReference>
<comment type="caution">
    <text evidence="1">The sequence shown here is derived from an EMBL/GenBank/DDBJ whole genome shotgun (WGS) entry which is preliminary data.</text>
</comment>
<sequence length="88" mass="10763">MRRIKSSCKASVFFSNVFDFRTSKRKKFKRNRIPIRYDLKFLRYIILEIDTKHLDESFPFRKEYQNTFSFDFIPEFSFGLQRTGIGFL</sequence>
<dbReference type="AlphaFoldDB" id="A0A8B3CV03"/>
<name>A0A8B3CV03_9LEPT</name>
<proteinExistence type="predicted"/>
<evidence type="ECO:0000313" key="2">
    <source>
        <dbReference type="Proteomes" id="UP000266669"/>
    </source>
</evidence>
<reference evidence="2" key="1">
    <citation type="submission" date="2018-05" db="EMBL/GenBank/DDBJ databases">
        <title>Leptospira yasudae sp. nov. and Leptospira stimsonii sp. nov., two pathogenic species of the genus Leptospira isolated from environmental sources.</title>
        <authorList>
            <person name="Casanovas-Massana A."/>
            <person name="Hamond C."/>
            <person name="Santos L.A."/>
            <person name="Hacker K.P."/>
            <person name="Balassiano I."/>
            <person name="Medeiros M.A."/>
            <person name="Reis M.G."/>
            <person name="Ko A.I."/>
            <person name="Wunder E.A."/>
        </authorList>
    </citation>
    <scope>NUCLEOTIDE SEQUENCE [LARGE SCALE GENOMIC DNA]</scope>
    <source>
        <strain evidence="2">AMB6-RJ</strain>
    </source>
</reference>
<evidence type="ECO:0000313" key="1">
    <source>
        <dbReference type="EMBL" id="RHX87860.1"/>
    </source>
</evidence>
<organism evidence="1 2">
    <name type="scientific">Leptospira stimsonii</name>
    <dbReference type="NCBI Taxonomy" id="2202203"/>
    <lineage>
        <taxon>Bacteria</taxon>
        <taxon>Pseudomonadati</taxon>
        <taxon>Spirochaetota</taxon>
        <taxon>Spirochaetia</taxon>
        <taxon>Leptospirales</taxon>
        <taxon>Leptospiraceae</taxon>
        <taxon>Leptospira</taxon>
    </lineage>
</organism>